<proteinExistence type="predicted"/>
<keyword evidence="2" id="KW-1185">Reference proteome</keyword>
<accession>A0A1R0H381</accession>
<dbReference type="Proteomes" id="UP000187455">
    <property type="component" value="Unassembled WGS sequence"/>
</dbReference>
<reference evidence="1 2" key="1">
    <citation type="journal article" date="2016" name="Mol. Biol. Evol.">
        <title>Genome-Wide Survey of Gut Fungi (Harpellales) Reveals the First Horizontally Transferred Ubiquitin Gene from a Mosquito Host.</title>
        <authorList>
            <person name="Wang Y."/>
            <person name="White M.M."/>
            <person name="Kvist S."/>
            <person name="Moncalvo J.M."/>
        </authorList>
    </citation>
    <scope>NUCLEOTIDE SEQUENCE [LARGE SCALE GENOMIC DNA]</scope>
    <source>
        <strain evidence="1 2">ALG-7-W6</strain>
    </source>
</reference>
<organism evidence="1 2">
    <name type="scientific">Smittium mucronatum</name>
    <dbReference type="NCBI Taxonomy" id="133383"/>
    <lineage>
        <taxon>Eukaryota</taxon>
        <taxon>Fungi</taxon>
        <taxon>Fungi incertae sedis</taxon>
        <taxon>Zoopagomycota</taxon>
        <taxon>Kickxellomycotina</taxon>
        <taxon>Harpellomycetes</taxon>
        <taxon>Harpellales</taxon>
        <taxon>Legeriomycetaceae</taxon>
        <taxon>Smittium</taxon>
    </lineage>
</organism>
<dbReference type="AlphaFoldDB" id="A0A1R0H381"/>
<dbReference type="EMBL" id="LSSL01000837">
    <property type="protein sequence ID" value="OLY83578.1"/>
    <property type="molecule type" value="Genomic_DNA"/>
</dbReference>
<sequence>MSQISCDKPKGWYWEEQPAKFIFEKFLENKLNLICPNVQCRVKRLFIKDCNGIGEKIKPKFRCTHCKSRYDVLDFYLNIIKGNIKKLPKKTSQNGEGMESNIKSGCISINTNTGIEISKDVSCNIDGYFSESDNSSEQLNLTVESHEIFDLTENPIKKELKRPHSPYGYMDKKLDKNSPLQNYSLVKKDSHSSSNSTPIAIKKLKVIGTSTDGQSISNNSHSVNECKFNEKYATVSELDKKLISLKLDLERSLQDQKSKCCNSTTSCMDLIDDVFSQIDNLSDKVDDKIKAYNEVGVSKIEKLTSEQATIRGRLDALTREVCRNIDSLDELQNFVDMNNHIESSCDSKNPENSIRALSKTDGKIKKSQKSFDLIEPSFDYETFLVKMRLVGFNIFNPSPDCDLRYHLIRLYVKGIVKLDSEELKKCLTVLGFDLNYIPSISSVSKNVHEFTVFMEYAPEFCAKVNENTFITLLTTYDPLMPDFPNPDPQMVKDKISSYIYKLKLNIEESLSDQYIKYVVDLIRHIEESINLS</sequence>
<protein>
    <submittedName>
        <fullName evidence="1">Uncharacterized protein</fullName>
    </submittedName>
</protein>
<evidence type="ECO:0000313" key="2">
    <source>
        <dbReference type="Proteomes" id="UP000187455"/>
    </source>
</evidence>
<gene>
    <name evidence="1" type="ORF">AYI68_g2281</name>
</gene>
<evidence type="ECO:0000313" key="1">
    <source>
        <dbReference type="EMBL" id="OLY83578.1"/>
    </source>
</evidence>
<name>A0A1R0H381_9FUNG</name>
<dbReference type="STRING" id="133383.A0A1R0H381"/>
<comment type="caution">
    <text evidence="1">The sequence shown here is derived from an EMBL/GenBank/DDBJ whole genome shotgun (WGS) entry which is preliminary data.</text>
</comment>